<dbReference type="RefSeq" id="WP_379762097.1">
    <property type="nucleotide sequence ID" value="NZ_JBHSCL010000002.1"/>
</dbReference>
<evidence type="ECO:0000256" key="1">
    <source>
        <dbReference type="SAM" id="MobiDB-lite"/>
    </source>
</evidence>
<dbReference type="EMBL" id="JBHSCL010000002">
    <property type="protein sequence ID" value="MFC4218721.1"/>
    <property type="molecule type" value="Genomic_DNA"/>
</dbReference>
<feature type="signal peptide" evidence="2">
    <location>
        <begin position="1"/>
        <end position="22"/>
    </location>
</feature>
<comment type="caution">
    <text evidence="3">The sequence shown here is derived from an EMBL/GenBank/DDBJ whole genome shotgun (WGS) entry which is preliminary data.</text>
</comment>
<sequence>MKLLKFMGVALVAMALCLSSCSGEDGKDGINGLDGVDGTNGINGTNGADGADGADGQDGMDGMDGQDGANGVGFDELTKFGYITLEMDGTRVDNVAFQDSTSFRFSPINADQLAQLNFVNSTETEEGYDYQFNIGRFLSAPDNVYQESTFHLSLNVSNPGTENETINSFIYAVGGYAVIGDDNKYFVLNSSYDVISDENVFNVEITDITYDAETKHLTFNYAWTVSALGNGTGNELNMSGMVDVILLEEVEEAPNNNI</sequence>
<evidence type="ECO:0000313" key="3">
    <source>
        <dbReference type="EMBL" id="MFC4218721.1"/>
    </source>
</evidence>
<evidence type="ECO:0000256" key="2">
    <source>
        <dbReference type="SAM" id="SignalP"/>
    </source>
</evidence>
<keyword evidence="2" id="KW-0732">Signal</keyword>
<reference evidence="4" key="1">
    <citation type="journal article" date="2019" name="Int. J. Syst. Evol. Microbiol.">
        <title>The Global Catalogue of Microorganisms (GCM) 10K type strain sequencing project: providing services to taxonomists for standard genome sequencing and annotation.</title>
        <authorList>
            <consortium name="The Broad Institute Genomics Platform"/>
            <consortium name="The Broad Institute Genome Sequencing Center for Infectious Disease"/>
            <person name="Wu L."/>
            <person name="Ma J."/>
        </authorList>
    </citation>
    <scope>NUCLEOTIDE SEQUENCE [LARGE SCALE GENOMIC DNA]</scope>
    <source>
        <strain evidence="4">CGMCC 1.15774</strain>
    </source>
</reference>
<protein>
    <recommendedName>
        <fullName evidence="5">Collagen-like protein</fullName>
    </recommendedName>
</protein>
<dbReference type="Pfam" id="PF01391">
    <property type="entry name" value="Collagen"/>
    <property type="match status" value="1"/>
</dbReference>
<organism evidence="3 4">
    <name type="scientific">Flagellimonas marina</name>
    <dbReference type="NCBI Taxonomy" id="1775168"/>
    <lineage>
        <taxon>Bacteria</taxon>
        <taxon>Pseudomonadati</taxon>
        <taxon>Bacteroidota</taxon>
        <taxon>Flavobacteriia</taxon>
        <taxon>Flavobacteriales</taxon>
        <taxon>Flavobacteriaceae</taxon>
        <taxon>Flagellimonas</taxon>
    </lineage>
</organism>
<feature type="chain" id="PRO_5045456149" description="Collagen-like protein" evidence="2">
    <location>
        <begin position="23"/>
        <end position="258"/>
    </location>
</feature>
<dbReference type="Proteomes" id="UP001595841">
    <property type="component" value="Unassembled WGS sequence"/>
</dbReference>
<keyword evidence="4" id="KW-1185">Reference proteome</keyword>
<proteinExistence type="predicted"/>
<evidence type="ECO:0008006" key="5">
    <source>
        <dbReference type="Google" id="ProtNLM"/>
    </source>
</evidence>
<evidence type="ECO:0000313" key="4">
    <source>
        <dbReference type="Proteomes" id="UP001595841"/>
    </source>
</evidence>
<name>A0ABV8PI58_9FLAO</name>
<gene>
    <name evidence="3" type="ORF">ACFOWS_01165</name>
</gene>
<feature type="region of interest" description="Disordered" evidence="1">
    <location>
        <begin position="44"/>
        <end position="68"/>
    </location>
</feature>
<dbReference type="InterPro" id="IPR008160">
    <property type="entry name" value="Collagen"/>
</dbReference>
<accession>A0ABV8PI58</accession>